<feature type="non-terminal residue" evidence="3">
    <location>
        <position position="132"/>
    </location>
</feature>
<evidence type="ECO:0000313" key="4">
    <source>
        <dbReference type="Proteomes" id="UP000663868"/>
    </source>
</evidence>
<feature type="compositionally biased region" description="Basic residues" evidence="1">
    <location>
        <begin position="95"/>
        <end position="111"/>
    </location>
</feature>
<comment type="caution">
    <text evidence="3">The sequence shown here is derived from an EMBL/GenBank/DDBJ whole genome shotgun (WGS) entry which is preliminary data.</text>
</comment>
<keyword evidence="2" id="KW-0472">Membrane</keyword>
<organism evidence="3 4">
    <name type="scientific">Adineta steineri</name>
    <dbReference type="NCBI Taxonomy" id="433720"/>
    <lineage>
        <taxon>Eukaryota</taxon>
        <taxon>Metazoa</taxon>
        <taxon>Spiralia</taxon>
        <taxon>Gnathifera</taxon>
        <taxon>Rotifera</taxon>
        <taxon>Eurotatoria</taxon>
        <taxon>Bdelloidea</taxon>
        <taxon>Adinetida</taxon>
        <taxon>Adinetidae</taxon>
        <taxon>Adineta</taxon>
    </lineage>
</organism>
<dbReference type="Proteomes" id="UP000663868">
    <property type="component" value="Unassembled WGS sequence"/>
</dbReference>
<dbReference type="EMBL" id="CAJOBB010013326">
    <property type="protein sequence ID" value="CAF4288977.1"/>
    <property type="molecule type" value="Genomic_DNA"/>
</dbReference>
<evidence type="ECO:0000256" key="1">
    <source>
        <dbReference type="SAM" id="MobiDB-lite"/>
    </source>
</evidence>
<feature type="transmembrane region" description="Helical" evidence="2">
    <location>
        <begin position="39"/>
        <end position="62"/>
    </location>
</feature>
<proteinExistence type="predicted"/>
<gene>
    <name evidence="3" type="ORF">KXQ929_LOCUS44878</name>
</gene>
<sequence>MSDIVKIQLSSHNQHQTVSKPDIYWVPETHNRLSKRVKILIGVCAVIGIIIFLLGLLLPTLLTKGKSTSFPTTRQPQPLPHPRPLPRVQQQPQPLRHRHPQLQLQHPRHQHQQQPRLQQHPQAQPLRLRHPR</sequence>
<protein>
    <submittedName>
        <fullName evidence="3">Uncharacterized protein</fullName>
    </submittedName>
</protein>
<dbReference type="AlphaFoldDB" id="A0A820H4B5"/>
<name>A0A820H4B5_9BILA</name>
<evidence type="ECO:0000256" key="2">
    <source>
        <dbReference type="SAM" id="Phobius"/>
    </source>
</evidence>
<keyword evidence="2" id="KW-0812">Transmembrane</keyword>
<feature type="compositionally biased region" description="Low complexity" evidence="1">
    <location>
        <begin position="112"/>
        <end position="126"/>
    </location>
</feature>
<reference evidence="3" key="1">
    <citation type="submission" date="2021-02" db="EMBL/GenBank/DDBJ databases">
        <authorList>
            <person name="Nowell W R."/>
        </authorList>
    </citation>
    <scope>NUCLEOTIDE SEQUENCE</scope>
</reference>
<keyword evidence="2" id="KW-1133">Transmembrane helix</keyword>
<accession>A0A820H4B5</accession>
<feature type="region of interest" description="Disordered" evidence="1">
    <location>
        <begin position="65"/>
        <end position="132"/>
    </location>
</feature>
<evidence type="ECO:0000313" key="3">
    <source>
        <dbReference type="EMBL" id="CAF4288977.1"/>
    </source>
</evidence>